<sequence length="108" mass="12727">MISISKDDFVKAIEDVRSAERCSTNLNYFFKENKVDGYLFFPDCSTTVVRLLHKFFGKADQDDWISYFCFELDFGKKWKEGCIRDANGQNIDLHNAEVLYDFLVRNME</sequence>
<organism evidence="1">
    <name type="scientific">Siphoviridae sp. ctL0q1</name>
    <dbReference type="NCBI Taxonomy" id="2825449"/>
    <lineage>
        <taxon>Viruses</taxon>
        <taxon>Duplodnaviria</taxon>
        <taxon>Heunggongvirae</taxon>
        <taxon>Uroviricota</taxon>
        <taxon>Caudoviricetes</taxon>
    </lineage>
</organism>
<accession>A0A8S5PK74</accession>
<proteinExistence type="predicted"/>
<name>A0A8S5PK74_9CAUD</name>
<protein>
    <submittedName>
        <fullName evidence="1">Uncharacterized protein</fullName>
    </submittedName>
</protein>
<evidence type="ECO:0000313" key="1">
    <source>
        <dbReference type="EMBL" id="DAE06981.1"/>
    </source>
</evidence>
<dbReference type="EMBL" id="BK015443">
    <property type="protein sequence ID" value="DAE06981.1"/>
    <property type="molecule type" value="Genomic_DNA"/>
</dbReference>
<reference evidence="1" key="1">
    <citation type="journal article" date="2021" name="Proc. Natl. Acad. Sci. U.S.A.">
        <title>A Catalog of Tens of Thousands of Viruses from Human Metagenomes Reveals Hidden Associations with Chronic Diseases.</title>
        <authorList>
            <person name="Tisza M.J."/>
            <person name="Buck C.B."/>
        </authorList>
    </citation>
    <scope>NUCLEOTIDE SEQUENCE</scope>
    <source>
        <strain evidence="1">CtL0q1</strain>
    </source>
</reference>